<comment type="catalytic activity">
    <reaction evidence="6">
        <text>Exonucleolytic cleavage in either 5'- to 3'- or 3'- to 5'-direction to yield nucleoside 5'-phosphates.</text>
        <dbReference type="EC" id="3.1.11.6"/>
    </reaction>
</comment>
<dbReference type="InterPro" id="IPR037004">
    <property type="entry name" value="Exonuc_VII_ssu_sf"/>
</dbReference>
<evidence type="ECO:0000256" key="3">
    <source>
        <dbReference type="ARBA" id="ARBA00022722"/>
    </source>
</evidence>
<evidence type="ECO:0000256" key="1">
    <source>
        <dbReference type="ARBA" id="ARBA00009998"/>
    </source>
</evidence>
<dbReference type="PANTHER" id="PTHR34137:SF1">
    <property type="entry name" value="EXODEOXYRIBONUCLEASE 7 SMALL SUBUNIT"/>
    <property type="match status" value="1"/>
</dbReference>
<dbReference type="GO" id="GO:0009318">
    <property type="term" value="C:exodeoxyribonuclease VII complex"/>
    <property type="evidence" value="ECO:0007669"/>
    <property type="project" value="UniProtKB-UniRule"/>
</dbReference>
<dbReference type="Gene3D" id="1.10.287.1040">
    <property type="entry name" value="Exonuclease VII, small subunit"/>
    <property type="match status" value="1"/>
</dbReference>
<keyword evidence="5 6" id="KW-0269">Exonuclease</keyword>
<dbReference type="EC" id="3.1.11.6" evidence="6"/>
<gene>
    <name evidence="6 7" type="primary">xseB</name>
    <name evidence="7" type="ORF">JYP50_02715</name>
</gene>
<keyword evidence="2 6" id="KW-0963">Cytoplasm</keyword>
<dbReference type="InterPro" id="IPR003761">
    <property type="entry name" value="Exonuc_VII_S"/>
</dbReference>
<keyword evidence="3 6" id="KW-0540">Nuclease</keyword>
<evidence type="ECO:0000313" key="8">
    <source>
        <dbReference type="Proteomes" id="UP000664303"/>
    </source>
</evidence>
<keyword evidence="4 6" id="KW-0378">Hydrolase</keyword>
<organism evidence="7 8">
    <name type="scientific">Parahaliea mediterranea</name>
    <dbReference type="NCBI Taxonomy" id="651086"/>
    <lineage>
        <taxon>Bacteria</taxon>
        <taxon>Pseudomonadati</taxon>
        <taxon>Pseudomonadota</taxon>
        <taxon>Gammaproteobacteria</taxon>
        <taxon>Cellvibrionales</taxon>
        <taxon>Halieaceae</taxon>
        <taxon>Parahaliea</taxon>
    </lineage>
</organism>
<evidence type="ECO:0000256" key="5">
    <source>
        <dbReference type="ARBA" id="ARBA00022839"/>
    </source>
</evidence>
<dbReference type="Proteomes" id="UP000664303">
    <property type="component" value="Unassembled WGS sequence"/>
</dbReference>
<evidence type="ECO:0000256" key="6">
    <source>
        <dbReference type="HAMAP-Rule" id="MF_00337"/>
    </source>
</evidence>
<protein>
    <recommendedName>
        <fullName evidence="6">Exodeoxyribonuclease 7 small subunit</fullName>
        <ecNumber evidence="6">3.1.11.6</ecNumber>
    </recommendedName>
    <alternativeName>
        <fullName evidence="6">Exodeoxyribonuclease VII small subunit</fullName>
        <shortName evidence="6">Exonuclease VII small subunit</shortName>
    </alternativeName>
</protein>
<comment type="similarity">
    <text evidence="1 6">Belongs to the XseB family.</text>
</comment>
<evidence type="ECO:0000313" key="7">
    <source>
        <dbReference type="EMBL" id="MBN7795486.1"/>
    </source>
</evidence>
<dbReference type="GO" id="GO:0005829">
    <property type="term" value="C:cytosol"/>
    <property type="evidence" value="ECO:0007669"/>
    <property type="project" value="TreeGrafter"/>
</dbReference>
<comment type="function">
    <text evidence="6">Bidirectionally degrades single-stranded DNA into large acid-insoluble oligonucleotides, which are then degraded further into small acid-soluble oligonucleotides.</text>
</comment>
<dbReference type="AlphaFoldDB" id="A0A939DC80"/>
<name>A0A939DC80_9GAMM</name>
<dbReference type="PANTHER" id="PTHR34137">
    <property type="entry name" value="EXODEOXYRIBONUCLEASE 7 SMALL SUBUNIT"/>
    <property type="match status" value="1"/>
</dbReference>
<dbReference type="HAMAP" id="MF_00337">
    <property type="entry name" value="Exonuc_7_S"/>
    <property type="match status" value="1"/>
</dbReference>
<comment type="subunit">
    <text evidence="6">Heterooligomer composed of large and small subunits.</text>
</comment>
<sequence length="80" mass="8863">MPAKKPKSSFTETISLLDAIVTRLEDSNTSLEESLVSFEEGVQLLRQAQGDLSYAEQRVQTLLDHPKPGNNDSSEDEPTE</sequence>
<dbReference type="GO" id="GO:0006308">
    <property type="term" value="P:DNA catabolic process"/>
    <property type="evidence" value="ECO:0007669"/>
    <property type="project" value="UniProtKB-UniRule"/>
</dbReference>
<dbReference type="PIRSF" id="PIRSF006488">
    <property type="entry name" value="Exonuc_VII_S"/>
    <property type="match status" value="1"/>
</dbReference>
<dbReference type="EMBL" id="JAFKCZ010000002">
    <property type="protein sequence ID" value="MBN7795486.1"/>
    <property type="molecule type" value="Genomic_DNA"/>
</dbReference>
<dbReference type="RefSeq" id="WP_206558940.1">
    <property type="nucleotide sequence ID" value="NZ_JAFKCZ010000002.1"/>
</dbReference>
<accession>A0A939DC80</accession>
<dbReference type="GO" id="GO:0008855">
    <property type="term" value="F:exodeoxyribonuclease VII activity"/>
    <property type="evidence" value="ECO:0007669"/>
    <property type="project" value="UniProtKB-UniRule"/>
</dbReference>
<comment type="subcellular location">
    <subcellularLocation>
        <location evidence="6">Cytoplasm</location>
    </subcellularLocation>
</comment>
<comment type="caution">
    <text evidence="7">The sequence shown here is derived from an EMBL/GenBank/DDBJ whole genome shotgun (WGS) entry which is preliminary data.</text>
</comment>
<keyword evidence="8" id="KW-1185">Reference proteome</keyword>
<evidence type="ECO:0000256" key="4">
    <source>
        <dbReference type="ARBA" id="ARBA00022801"/>
    </source>
</evidence>
<dbReference type="SUPFAM" id="SSF116842">
    <property type="entry name" value="XseB-like"/>
    <property type="match status" value="1"/>
</dbReference>
<evidence type="ECO:0000256" key="2">
    <source>
        <dbReference type="ARBA" id="ARBA00022490"/>
    </source>
</evidence>
<reference evidence="7" key="1">
    <citation type="submission" date="2021-02" db="EMBL/GenBank/DDBJ databases">
        <title>PHA producing bacteria isolated from coastal sediment in Guangdong, Shenzhen.</title>
        <authorList>
            <person name="Zheng W."/>
            <person name="Yu S."/>
            <person name="Huang Y."/>
        </authorList>
    </citation>
    <scope>NUCLEOTIDE SEQUENCE</scope>
    <source>
        <strain evidence="7">TN14-10</strain>
    </source>
</reference>
<dbReference type="Pfam" id="PF02609">
    <property type="entry name" value="Exonuc_VII_S"/>
    <property type="match status" value="1"/>
</dbReference>
<proteinExistence type="inferred from homology"/>
<dbReference type="NCBIfam" id="TIGR01280">
    <property type="entry name" value="xseB"/>
    <property type="match status" value="1"/>
</dbReference>